<dbReference type="InParanoid" id="A0A024G2L3"/>
<dbReference type="OrthoDB" id="5947505at2759"/>
<keyword evidence="8" id="KW-1185">Reference proteome</keyword>
<dbReference type="InterPro" id="IPR001349">
    <property type="entry name" value="Cyt_c_oxidase_su6a"/>
</dbReference>
<sequence length="107" mass="12523">MSLLRKLNRISTKSISSNARQMSSATEHEAKEQVARWKQISMGMIAFTSVFTVVTVISHLGEHHEHDEEKPEYAYLKLRNKPFPWKYSDCDFFDLECKRKAKMLSEN</sequence>
<evidence type="ECO:0000256" key="2">
    <source>
        <dbReference type="ARBA" id="ARBA00022792"/>
    </source>
</evidence>
<dbReference type="EMBL" id="CAIX01000009">
    <property type="protein sequence ID" value="CCI40553.1"/>
    <property type="molecule type" value="Genomic_DNA"/>
</dbReference>
<dbReference type="Proteomes" id="UP000053237">
    <property type="component" value="Unassembled WGS sequence"/>
</dbReference>
<proteinExistence type="inferred from homology"/>
<keyword evidence="3" id="KW-0809">Transit peptide</keyword>
<evidence type="ECO:0000256" key="5">
    <source>
        <dbReference type="ARBA" id="ARBA00023136"/>
    </source>
</evidence>
<keyword evidence="2" id="KW-0999">Mitochondrion inner membrane</keyword>
<dbReference type="AlphaFoldDB" id="A0A024G2L3"/>
<reference evidence="7 8" key="1">
    <citation type="submission" date="2012-05" db="EMBL/GenBank/DDBJ databases">
        <title>Recombination and specialization in a pathogen metapopulation.</title>
        <authorList>
            <person name="Gardiner A."/>
            <person name="Kemen E."/>
            <person name="Schultz-Larsen T."/>
            <person name="MacLean D."/>
            <person name="Van Oosterhout C."/>
            <person name="Jones J.D.G."/>
        </authorList>
    </citation>
    <scope>NUCLEOTIDE SEQUENCE [LARGE SCALE GENOMIC DNA]</scope>
    <source>
        <strain evidence="7 8">Ac Nc2</strain>
    </source>
</reference>
<dbReference type="STRING" id="65357.A0A024G2L3"/>
<evidence type="ECO:0000256" key="6">
    <source>
        <dbReference type="RuleBase" id="RU004396"/>
    </source>
</evidence>
<dbReference type="GO" id="GO:0005743">
    <property type="term" value="C:mitochondrial inner membrane"/>
    <property type="evidence" value="ECO:0007669"/>
    <property type="project" value="UniProtKB-SubCell"/>
</dbReference>
<dbReference type="GO" id="GO:0030234">
    <property type="term" value="F:enzyme regulator activity"/>
    <property type="evidence" value="ECO:0007669"/>
    <property type="project" value="TreeGrafter"/>
</dbReference>
<dbReference type="GO" id="GO:0006123">
    <property type="term" value="P:mitochondrial electron transport, cytochrome c to oxygen"/>
    <property type="evidence" value="ECO:0007669"/>
    <property type="project" value="TreeGrafter"/>
</dbReference>
<name>A0A024G2L3_9STRA</name>
<evidence type="ECO:0000256" key="1">
    <source>
        <dbReference type="ARBA" id="ARBA00004273"/>
    </source>
</evidence>
<keyword evidence="4" id="KW-0496">Mitochondrion</keyword>
<organism evidence="7 8">
    <name type="scientific">Albugo candida</name>
    <dbReference type="NCBI Taxonomy" id="65357"/>
    <lineage>
        <taxon>Eukaryota</taxon>
        <taxon>Sar</taxon>
        <taxon>Stramenopiles</taxon>
        <taxon>Oomycota</taxon>
        <taxon>Peronosporomycetes</taxon>
        <taxon>Albuginales</taxon>
        <taxon>Albuginaceae</taxon>
        <taxon>Albugo</taxon>
    </lineage>
</organism>
<comment type="subcellular location">
    <subcellularLocation>
        <location evidence="1">Mitochondrion inner membrane</location>
    </subcellularLocation>
</comment>
<keyword evidence="5" id="KW-0472">Membrane</keyword>
<comment type="caution">
    <text evidence="7">The sequence shown here is derived from an EMBL/GenBank/DDBJ whole genome shotgun (WGS) entry which is preliminary data.</text>
</comment>
<dbReference type="Pfam" id="PF02046">
    <property type="entry name" value="COX6A"/>
    <property type="match status" value="1"/>
</dbReference>
<dbReference type="Gene3D" id="4.10.95.10">
    <property type="entry name" value="Cytochrome c oxidase, subunit VIa"/>
    <property type="match status" value="1"/>
</dbReference>
<protein>
    <submittedName>
        <fullName evidence="7">Uncharacterized protein</fullName>
    </submittedName>
</protein>
<dbReference type="SUPFAM" id="SSF81411">
    <property type="entry name" value="Mitochondrial cytochrome c oxidase subunit VIa"/>
    <property type="match status" value="1"/>
</dbReference>
<comment type="similarity">
    <text evidence="6">Belongs to the cytochrome c oxidase subunit 6A family.</text>
</comment>
<evidence type="ECO:0000256" key="4">
    <source>
        <dbReference type="ARBA" id="ARBA00023128"/>
    </source>
</evidence>
<evidence type="ECO:0000313" key="7">
    <source>
        <dbReference type="EMBL" id="CCI40553.1"/>
    </source>
</evidence>
<dbReference type="PANTHER" id="PTHR11504">
    <property type="entry name" value="CYTOCHROME C OXIDASE POLYPEPTIDE VIA"/>
    <property type="match status" value="1"/>
</dbReference>
<dbReference type="InterPro" id="IPR036418">
    <property type="entry name" value="Cyt_c_oxidase_su6a_sf"/>
</dbReference>
<accession>A0A024G2L3</accession>
<evidence type="ECO:0000256" key="3">
    <source>
        <dbReference type="ARBA" id="ARBA00022946"/>
    </source>
</evidence>
<gene>
    <name evidence="7" type="ORF">BN9_013370</name>
</gene>
<dbReference type="PANTHER" id="PTHR11504:SF0">
    <property type="entry name" value="CYTOCHROME C OXIDASE SUBUNIT"/>
    <property type="match status" value="1"/>
</dbReference>
<evidence type="ECO:0000313" key="8">
    <source>
        <dbReference type="Proteomes" id="UP000053237"/>
    </source>
</evidence>